<dbReference type="InterPro" id="IPR050320">
    <property type="entry name" value="N5-glutamine_MTase"/>
</dbReference>
<feature type="binding site" evidence="5">
    <location>
        <position position="138"/>
    </location>
    <ligand>
        <name>S-adenosyl-L-methionine</name>
        <dbReference type="ChEBI" id="CHEBI:59789"/>
    </ligand>
</feature>
<comment type="similarity">
    <text evidence="5">Belongs to the protein N5-glutamine methyltransferase family. PrmC subfamily.</text>
</comment>
<dbReference type="Pfam" id="PF05175">
    <property type="entry name" value="MTS"/>
    <property type="match status" value="1"/>
</dbReference>
<feature type="binding site" evidence="5">
    <location>
        <begin position="115"/>
        <end position="119"/>
    </location>
    <ligand>
        <name>S-adenosyl-L-methionine</name>
        <dbReference type="ChEBI" id="CHEBI:59789"/>
    </ligand>
</feature>
<dbReference type="FunFam" id="3.40.50.150:FF:000053">
    <property type="entry name" value="Release factor glutamine methyltransferase"/>
    <property type="match status" value="1"/>
</dbReference>
<comment type="catalytic activity">
    <reaction evidence="4 5">
        <text>L-glutaminyl-[peptide chain release factor] + S-adenosyl-L-methionine = N(5)-methyl-L-glutaminyl-[peptide chain release factor] + S-adenosyl-L-homocysteine + H(+)</text>
        <dbReference type="Rhea" id="RHEA:42896"/>
        <dbReference type="Rhea" id="RHEA-COMP:10271"/>
        <dbReference type="Rhea" id="RHEA-COMP:10272"/>
        <dbReference type="ChEBI" id="CHEBI:15378"/>
        <dbReference type="ChEBI" id="CHEBI:30011"/>
        <dbReference type="ChEBI" id="CHEBI:57856"/>
        <dbReference type="ChEBI" id="CHEBI:59789"/>
        <dbReference type="ChEBI" id="CHEBI:61891"/>
        <dbReference type="EC" id="2.1.1.297"/>
    </reaction>
</comment>
<keyword evidence="3 5" id="KW-0949">S-adenosyl-L-methionine</keyword>
<dbReference type="CDD" id="cd02440">
    <property type="entry name" value="AdoMet_MTases"/>
    <property type="match status" value="1"/>
</dbReference>
<dbReference type="GO" id="GO:0003676">
    <property type="term" value="F:nucleic acid binding"/>
    <property type="evidence" value="ECO:0007669"/>
    <property type="project" value="InterPro"/>
</dbReference>
<dbReference type="SUPFAM" id="SSF53335">
    <property type="entry name" value="S-adenosyl-L-methionine-dependent methyltransferases"/>
    <property type="match status" value="1"/>
</dbReference>
<dbReference type="GO" id="GO:0032259">
    <property type="term" value="P:methylation"/>
    <property type="evidence" value="ECO:0007669"/>
    <property type="project" value="UniProtKB-KW"/>
</dbReference>
<dbReference type="NCBIfam" id="TIGR03534">
    <property type="entry name" value="RF_mod_PrmC"/>
    <property type="match status" value="1"/>
</dbReference>
<dbReference type="Gene3D" id="1.10.8.10">
    <property type="entry name" value="DNA helicase RuvA subunit, C-terminal domain"/>
    <property type="match status" value="1"/>
</dbReference>
<name>A0A1H8VC83_9GAMM</name>
<evidence type="ECO:0000256" key="3">
    <source>
        <dbReference type="ARBA" id="ARBA00022691"/>
    </source>
</evidence>
<feature type="domain" description="Release factor glutamine methyltransferase N-terminal" evidence="7">
    <location>
        <begin position="7"/>
        <end position="70"/>
    </location>
</feature>
<keyword evidence="2 5" id="KW-0808">Transferase</keyword>
<dbReference type="GO" id="GO:0102559">
    <property type="term" value="F:peptide chain release factor N(5)-glutamine methyltransferase activity"/>
    <property type="evidence" value="ECO:0007669"/>
    <property type="project" value="UniProtKB-EC"/>
</dbReference>
<dbReference type="EMBL" id="FOEG01000011">
    <property type="protein sequence ID" value="SEP13016.1"/>
    <property type="molecule type" value="Genomic_DNA"/>
</dbReference>
<sequence length="279" mass="29636">MDRTPASLLRAARQQLDGREADWLLMHVTGLSGARLQLAADEPLDASTATAFRDLVSQRRGGTPLAYLIGTQPFRSLELTVDPRVLIPRPETEELVERALTLVPANGPASVADLGTGSGAIALALKSERPGWRVTAVEASADALAVARANADRLGLDVDWRHGCWFTPLSGQTFDLIVSNPPYVADDDPDLEADVATHEPAGALLAGADGLDAIRCIVAAAPAHLTDTGWLLLEHGHRQGEAVRAILSAAGFSAVRTHRDQQGLERCTEGCLRGDEDHG</sequence>
<evidence type="ECO:0000256" key="4">
    <source>
        <dbReference type="ARBA" id="ARBA00048391"/>
    </source>
</evidence>
<gene>
    <name evidence="5" type="primary">prmC</name>
    <name evidence="8" type="ORF">SAMN04488052_11157</name>
</gene>
<dbReference type="InterPro" id="IPR004556">
    <property type="entry name" value="HemK-like"/>
</dbReference>
<evidence type="ECO:0000313" key="8">
    <source>
        <dbReference type="EMBL" id="SEP13016.1"/>
    </source>
</evidence>
<evidence type="ECO:0000256" key="5">
    <source>
        <dbReference type="HAMAP-Rule" id="MF_02126"/>
    </source>
</evidence>
<dbReference type="PROSITE" id="PS00092">
    <property type="entry name" value="N6_MTASE"/>
    <property type="match status" value="1"/>
</dbReference>
<dbReference type="InterPro" id="IPR040758">
    <property type="entry name" value="PrmC_N"/>
</dbReference>
<dbReference type="OrthoDB" id="9800643at2"/>
<dbReference type="Gene3D" id="3.40.50.150">
    <property type="entry name" value="Vaccinia Virus protein VP39"/>
    <property type="match status" value="1"/>
</dbReference>
<evidence type="ECO:0000256" key="1">
    <source>
        <dbReference type="ARBA" id="ARBA00022603"/>
    </source>
</evidence>
<evidence type="ECO:0000256" key="2">
    <source>
        <dbReference type="ARBA" id="ARBA00022679"/>
    </source>
</evidence>
<dbReference type="InterPro" id="IPR029063">
    <property type="entry name" value="SAM-dependent_MTases_sf"/>
</dbReference>
<keyword evidence="1 5" id="KW-0489">Methyltransferase</keyword>
<feature type="binding site" evidence="5">
    <location>
        <position position="180"/>
    </location>
    <ligand>
        <name>S-adenosyl-L-methionine</name>
        <dbReference type="ChEBI" id="CHEBI:59789"/>
    </ligand>
</feature>
<dbReference type="STRING" id="406100.SAMN04488052_11157"/>
<dbReference type="PANTHER" id="PTHR18895:SF74">
    <property type="entry name" value="MTRF1L RELEASE FACTOR GLUTAMINE METHYLTRANSFERASE"/>
    <property type="match status" value="1"/>
</dbReference>
<feature type="domain" description="Methyltransferase small" evidence="6">
    <location>
        <begin position="109"/>
        <end position="190"/>
    </location>
</feature>
<reference evidence="8 9" key="1">
    <citation type="submission" date="2016-10" db="EMBL/GenBank/DDBJ databases">
        <authorList>
            <person name="de Groot N.N."/>
        </authorList>
    </citation>
    <scope>NUCLEOTIDE SEQUENCE [LARGE SCALE GENOMIC DNA]</scope>
    <source>
        <strain evidence="8 9">CGMCC 1.6291</strain>
    </source>
</reference>
<feature type="binding site" evidence="5">
    <location>
        <position position="165"/>
    </location>
    <ligand>
        <name>S-adenosyl-L-methionine</name>
        <dbReference type="ChEBI" id="CHEBI:59789"/>
    </ligand>
</feature>
<feature type="binding site" evidence="5">
    <location>
        <begin position="180"/>
        <end position="183"/>
    </location>
    <ligand>
        <name>substrate</name>
    </ligand>
</feature>
<dbReference type="Proteomes" id="UP000199657">
    <property type="component" value="Unassembled WGS sequence"/>
</dbReference>
<keyword evidence="9" id="KW-1185">Reference proteome</keyword>
<dbReference type="EC" id="2.1.1.297" evidence="5"/>
<dbReference type="NCBIfam" id="TIGR00536">
    <property type="entry name" value="hemK_fam"/>
    <property type="match status" value="1"/>
</dbReference>
<evidence type="ECO:0000313" key="9">
    <source>
        <dbReference type="Proteomes" id="UP000199657"/>
    </source>
</evidence>
<dbReference type="HAMAP" id="MF_02126">
    <property type="entry name" value="RF_methyltr_PrmC"/>
    <property type="match status" value="1"/>
</dbReference>
<accession>A0A1H8VC83</accession>
<protein>
    <recommendedName>
        <fullName evidence="5">Release factor glutamine methyltransferase</fullName>
        <shortName evidence="5">RF MTase</shortName>
        <ecNumber evidence="5">2.1.1.297</ecNumber>
    </recommendedName>
    <alternativeName>
        <fullName evidence="5">N5-glutamine methyltransferase PrmC</fullName>
    </alternativeName>
    <alternativeName>
        <fullName evidence="5">Protein-(glutamine-N5) MTase PrmC</fullName>
    </alternativeName>
    <alternativeName>
        <fullName evidence="5">Protein-glutamine N-methyltransferase PrmC</fullName>
    </alternativeName>
</protein>
<dbReference type="RefSeq" id="WP_091645911.1">
    <property type="nucleotide sequence ID" value="NZ_FOEG01000011.1"/>
</dbReference>
<dbReference type="InterPro" id="IPR002052">
    <property type="entry name" value="DNA_methylase_N6_adenine_CS"/>
</dbReference>
<comment type="function">
    <text evidence="5">Methylates the class 1 translation termination release factors RF1/PrfA and RF2/PrfB on the glutamine residue of the universally conserved GGQ motif.</text>
</comment>
<evidence type="ECO:0000259" key="6">
    <source>
        <dbReference type="Pfam" id="PF05175"/>
    </source>
</evidence>
<evidence type="ECO:0000259" key="7">
    <source>
        <dbReference type="Pfam" id="PF17827"/>
    </source>
</evidence>
<organism evidence="8 9">
    <name type="scientific">Aquisalimonas asiatica</name>
    <dbReference type="NCBI Taxonomy" id="406100"/>
    <lineage>
        <taxon>Bacteria</taxon>
        <taxon>Pseudomonadati</taxon>
        <taxon>Pseudomonadota</taxon>
        <taxon>Gammaproteobacteria</taxon>
        <taxon>Chromatiales</taxon>
        <taxon>Ectothiorhodospiraceae</taxon>
        <taxon>Aquisalimonas</taxon>
    </lineage>
</organism>
<dbReference type="InterPro" id="IPR019874">
    <property type="entry name" value="RF_methyltr_PrmC"/>
</dbReference>
<dbReference type="InterPro" id="IPR007848">
    <property type="entry name" value="Small_mtfrase_dom"/>
</dbReference>
<proteinExistence type="inferred from homology"/>
<dbReference type="AlphaFoldDB" id="A0A1H8VC83"/>
<dbReference type="PANTHER" id="PTHR18895">
    <property type="entry name" value="HEMK METHYLTRANSFERASE"/>
    <property type="match status" value="1"/>
</dbReference>
<dbReference type="Pfam" id="PF17827">
    <property type="entry name" value="PrmC_N"/>
    <property type="match status" value="1"/>
</dbReference>